<dbReference type="GO" id="GO:0003700">
    <property type="term" value="F:DNA-binding transcription factor activity"/>
    <property type="evidence" value="ECO:0007669"/>
    <property type="project" value="TreeGrafter"/>
</dbReference>
<dbReference type="EMBL" id="FMDM01000012">
    <property type="protein sequence ID" value="SCG72402.1"/>
    <property type="molecule type" value="Genomic_DNA"/>
</dbReference>
<feature type="domain" description="HTH tetR-type" evidence="4">
    <location>
        <begin position="5"/>
        <end position="65"/>
    </location>
</feature>
<evidence type="ECO:0000313" key="6">
    <source>
        <dbReference type="Proteomes" id="UP000199360"/>
    </source>
</evidence>
<feature type="compositionally biased region" description="Basic and acidic residues" evidence="3">
    <location>
        <begin position="195"/>
        <end position="204"/>
    </location>
</feature>
<evidence type="ECO:0000256" key="2">
    <source>
        <dbReference type="PROSITE-ProRule" id="PRU00335"/>
    </source>
</evidence>
<dbReference type="InterPro" id="IPR050109">
    <property type="entry name" value="HTH-type_TetR-like_transc_reg"/>
</dbReference>
<protein>
    <submittedName>
        <fullName evidence="5">Transcriptional regulator, TetR family</fullName>
    </submittedName>
</protein>
<dbReference type="Proteomes" id="UP000199360">
    <property type="component" value="Unassembled WGS sequence"/>
</dbReference>
<reference evidence="6" key="1">
    <citation type="submission" date="2016-06" db="EMBL/GenBank/DDBJ databases">
        <authorList>
            <person name="Varghese N."/>
            <person name="Submissions Spin"/>
        </authorList>
    </citation>
    <scope>NUCLEOTIDE SEQUENCE [LARGE SCALE GENOMIC DNA]</scope>
    <source>
        <strain evidence="6">DSM 45647</strain>
    </source>
</reference>
<dbReference type="PRINTS" id="PR00455">
    <property type="entry name" value="HTHTETR"/>
</dbReference>
<dbReference type="GO" id="GO:0000976">
    <property type="term" value="F:transcription cis-regulatory region binding"/>
    <property type="evidence" value="ECO:0007669"/>
    <property type="project" value="TreeGrafter"/>
</dbReference>
<dbReference type="Gene3D" id="1.10.357.10">
    <property type="entry name" value="Tetracycline Repressor, domain 2"/>
    <property type="match status" value="1"/>
</dbReference>
<dbReference type="SUPFAM" id="SSF48498">
    <property type="entry name" value="Tetracyclin repressor-like, C-terminal domain"/>
    <property type="match status" value="1"/>
</dbReference>
<evidence type="ECO:0000256" key="1">
    <source>
        <dbReference type="ARBA" id="ARBA00023125"/>
    </source>
</evidence>
<feature type="region of interest" description="Disordered" evidence="3">
    <location>
        <begin position="181"/>
        <end position="204"/>
    </location>
</feature>
<keyword evidence="1 2" id="KW-0238">DNA-binding</keyword>
<dbReference type="InterPro" id="IPR001647">
    <property type="entry name" value="HTH_TetR"/>
</dbReference>
<organism evidence="5 6">
    <name type="scientific">Micromonospora humi</name>
    <dbReference type="NCBI Taxonomy" id="745366"/>
    <lineage>
        <taxon>Bacteria</taxon>
        <taxon>Bacillati</taxon>
        <taxon>Actinomycetota</taxon>
        <taxon>Actinomycetes</taxon>
        <taxon>Micromonosporales</taxon>
        <taxon>Micromonosporaceae</taxon>
        <taxon>Micromonospora</taxon>
    </lineage>
</organism>
<sequence>MPTLTPGARRILQVASELFYRRGIHAVGVDTIAAESGLTKRTLYDRFGSKEKLVTVYLQARHEAWWARLEQRIAEARAPRVLAVFDAYLGDPLATDRGCAFLNAAGELPVGHPAHRVVRAHKQAVRRRLAELLQGEVDDPDATADHLFLLLEGGVAHRGVDRHDHLLSAARTMAERLVGAAAQDGPPVAPVDGGADSRWKTQAP</sequence>
<feature type="DNA-binding region" description="H-T-H motif" evidence="2">
    <location>
        <begin position="28"/>
        <end position="47"/>
    </location>
</feature>
<dbReference type="PANTHER" id="PTHR30055">
    <property type="entry name" value="HTH-TYPE TRANSCRIPTIONAL REGULATOR RUTR"/>
    <property type="match status" value="1"/>
</dbReference>
<keyword evidence="6" id="KW-1185">Reference proteome</keyword>
<dbReference type="InterPro" id="IPR009057">
    <property type="entry name" value="Homeodomain-like_sf"/>
</dbReference>
<dbReference type="InterPro" id="IPR036271">
    <property type="entry name" value="Tet_transcr_reg_TetR-rel_C_sf"/>
</dbReference>
<name>A0A1C5JP76_9ACTN</name>
<evidence type="ECO:0000256" key="3">
    <source>
        <dbReference type="SAM" id="MobiDB-lite"/>
    </source>
</evidence>
<gene>
    <name evidence="5" type="ORF">GA0070213_112180</name>
</gene>
<dbReference type="PANTHER" id="PTHR30055:SF200">
    <property type="entry name" value="HTH-TYPE TRANSCRIPTIONAL REPRESSOR BDCR"/>
    <property type="match status" value="1"/>
</dbReference>
<dbReference type="SUPFAM" id="SSF46689">
    <property type="entry name" value="Homeodomain-like"/>
    <property type="match status" value="1"/>
</dbReference>
<evidence type="ECO:0000313" key="5">
    <source>
        <dbReference type="EMBL" id="SCG72402.1"/>
    </source>
</evidence>
<dbReference type="Pfam" id="PF00440">
    <property type="entry name" value="TetR_N"/>
    <property type="match status" value="1"/>
</dbReference>
<evidence type="ECO:0000259" key="4">
    <source>
        <dbReference type="PROSITE" id="PS50977"/>
    </source>
</evidence>
<dbReference type="PROSITE" id="PS50977">
    <property type="entry name" value="HTH_TETR_2"/>
    <property type="match status" value="1"/>
</dbReference>
<proteinExistence type="predicted"/>
<accession>A0A1C5JP76</accession>
<dbReference type="AlphaFoldDB" id="A0A1C5JP76"/>